<dbReference type="SUPFAM" id="SSF54523">
    <property type="entry name" value="Pili subunits"/>
    <property type="match status" value="1"/>
</dbReference>
<comment type="similarity">
    <text evidence="9">Belongs to the GSP H family.</text>
</comment>
<evidence type="ECO:0000256" key="9">
    <source>
        <dbReference type="ARBA" id="ARBA00025772"/>
    </source>
</evidence>
<evidence type="ECO:0000256" key="3">
    <source>
        <dbReference type="ARBA" id="ARBA00022475"/>
    </source>
</evidence>
<evidence type="ECO:0000256" key="11">
    <source>
        <dbReference type="SAM" id="Phobius"/>
    </source>
</evidence>
<dbReference type="InterPro" id="IPR002416">
    <property type="entry name" value="T2SS_protein-GspH"/>
</dbReference>
<dbReference type="PROSITE" id="PS00409">
    <property type="entry name" value="PROKAR_NTER_METHYL"/>
    <property type="match status" value="1"/>
</dbReference>
<accession>A0ABU7YUX2</accession>
<dbReference type="InterPro" id="IPR022346">
    <property type="entry name" value="T2SS_GspH"/>
</dbReference>
<keyword evidence="5" id="KW-0997">Cell inner membrane</keyword>
<keyword evidence="6 11" id="KW-0812">Transmembrane</keyword>
<keyword evidence="14" id="KW-1185">Reference proteome</keyword>
<dbReference type="Proteomes" id="UP001355056">
    <property type="component" value="Unassembled WGS sequence"/>
</dbReference>
<comment type="subcellular location">
    <subcellularLocation>
        <location evidence="1">Cell inner membrane</location>
        <topology evidence="1">Single-pass membrane protein</topology>
    </subcellularLocation>
</comment>
<evidence type="ECO:0000256" key="7">
    <source>
        <dbReference type="ARBA" id="ARBA00022989"/>
    </source>
</evidence>
<name>A0ABU7YUX2_9GAMM</name>
<dbReference type="RefSeq" id="WP_332614112.1">
    <property type="nucleotide sequence ID" value="NZ_JAXGFP010000001.1"/>
</dbReference>
<dbReference type="Gene3D" id="3.55.40.10">
    <property type="entry name" value="minor pseudopilin epsh domain"/>
    <property type="match status" value="1"/>
</dbReference>
<evidence type="ECO:0000256" key="6">
    <source>
        <dbReference type="ARBA" id="ARBA00022692"/>
    </source>
</evidence>
<comment type="caution">
    <text evidence="13">The sequence shown here is derived from an EMBL/GenBank/DDBJ whole genome shotgun (WGS) entry which is preliminary data.</text>
</comment>
<dbReference type="EMBL" id="JAXGFP010000001">
    <property type="protein sequence ID" value="MEG3182727.1"/>
    <property type="molecule type" value="Genomic_DNA"/>
</dbReference>
<evidence type="ECO:0000313" key="14">
    <source>
        <dbReference type="Proteomes" id="UP001355056"/>
    </source>
</evidence>
<reference evidence="13 14" key="1">
    <citation type="journal article" date="2016" name="Int. J. Syst. Evol. Microbiol.">
        <title>Lysobacter erysipheiresistens sp. nov., an antagonist of powdery mildew, isolated from tobacco-cultivated soil.</title>
        <authorList>
            <person name="Xie B."/>
            <person name="Li T."/>
            <person name="Lin X."/>
            <person name="Wang C.J."/>
            <person name="Chen Y.J."/>
            <person name="Liu W.J."/>
            <person name="Zhao Z.W."/>
        </authorList>
    </citation>
    <scope>NUCLEOTIDE SEQUENCE [LARGE SCALE GENOMIC DNA]</scope>
    <source>
        <strain evidence="13 14">RS-LYSO-3</strain>
    </source>
</reference>
<dbReference type="Pfam" id="PF12019">
    <property type="entry name" value="GspH"/>
    <property type="match status" value="1"/>
</dbReference>
<keyword evidence="4" id="KW-0488">Methylation</keyword>
<dbReference type="PRINTS" id="PR00885">
    <property type="entry name" value="BCTERIALGSPH"/>
</dbReference>
<keyword evidence="8 11" id="KW-0472">Membrane</keyword>
<dbReference type="InterPro" id="IPR045584">
    <property type="entry name" value="Pilin-like"/>
</dbReference>
<organism evidence="13 14">
    <name type="scientific">Novilysobacter erysipheiresistens</name>
    <dbReference type="NCBI Taxonomy" id="1749332"/>
    <lineage>
        <taxon>Bacteria</taxon>
        <taxon>Pseudomonadati</taxon>
        <taxon>Pseudomonadota</taxon>
        <taxon>Gammaproteobacteria</taxon>
        <taxon>Lysobacterales</taxon>
        <taxon>Lysobacteraceae</taxon>
        <taxon>Novilysobacter</taxon>
    </lineage>
</organism>
<keyword evidence="7 11" id="KW-1133">Transmembrane helix</keyword>
<keyword evidence="3" id="KW-1003">Cell membrane</keyword>
<evidence type="ECO:0000256" key="4">
    <source>
        <dbReference type="ARBA" id="ARBA00022481"/>
    </source>
</evidence>
<evidence type="ECO:0000256" key="2">
    <source>
        <dbReference type="ARBA" id="ARBA00021549"/>
    </source>
</evidence>
<protein>
    <recommendedName>
        <fullName evidence="2">Type II secretion system protein H</fullName>
    </recommendedName>
    <alternativeName>
        <fullName evidence="10">General secretion pathway protein H</fullName>
    </alternativeName>
</protein>
<sequence length="160" mass="17445">MRNTKRQVPRRGRACAGFTLVELMVVLVIVGLMGVAVVLTAPGDANTLSREADTLAARLLRAQEEAILTTRTVQVVVDARGYSFERQSFGQWQPLQEGPFEPVAWAEGTTALLDGKREQVSFRFEPTGGSRETGVLLARHDRRLQVSVDAAGEVGVDAPR</sequence>
<proteinExistence type="inferred from homology"/>
<dbReference type="NCBIfam" id="TIGR02532">
    <property type="entry name" value="IV_pilin_GFxxxE"/>
    <property type="match status" value="1"/>
</dbReference>
<feature type="transmembrane region" description="Helical" evidence="11">
    <location>
        <begin position="20"/>
        <end position="41"/>
    </location>
</feature>
<gene>
    <name evidence="13" type="ORF">SNE34_01685</name>
</gene>
<evidence type="ECO:0000259" key="12">
    <source>
        <dbReference type="Pfam" id="PF12019"/>
    </source>
</evidence>
<evidence type="ECO:0000313" key="13">
    <source>
        <dbReference type="EMBL" id="MEG3182727.1"/>
    </source>
</evidence>
<dbReference type="Pfam" id="PF07963">
    <property type="entry name" value="N_methyl"/>
    <property type="match status" value="1"/>
</dbReference>
<dbReference type="InterPro" id="IPR012902">
    <property type="entry name" value="N_methyl_site"/>
</dbReference>
<evidence type="ECO:0000256" key="5">
    <source>
        <dbReference type="ARBA" id="ARBA00022519"/>
    </source>
</evidence>
<feature type="domain" description="General secretion pathway GspH" evidence="12">
    <location>
        <begin position="51"/>
        <end position="152"/>
    </location>
</feature>
<evidence type="ECO:0000256" key="10">
    <source>
        <dbReference type="ARBA" id="ARBA00030775"/>
    </source>
</evidence>
<evidence type="ECO:0000256" key="8">
    <source>
        <dbReference type="ARBA" id="ARBA00023136"/>
    </source>
</evidence>
<evidence type="ECO:0000256" key="1">
    <source>
        <dbReference type="ARBA" id="ARBA00004377"/>
    </source>
</evidence>